<reference evidence="13" key="1">
    <citation type="submission" date="2025-08" db="UniProtKB">
        <authorList>
            <consortium name="RefSeq"/>
        </authorList>
    </citation>
    <scope>IDENTIFICATION</scope>
</reference>
<dbReference type="GO" id="GO:0005886">
    <property type="term" value="C:plasma membrane"/>
    <property type="evidence" value="ECO:0007669"/>
    <property type="project" value="UniProtKB-SubCell"/>
</dbReference>
<keyword evidence="5" id="KW-0479">Metal-binding</keyword>
<dbReference type="PANTHER" id="PTHR11733">
    <property type="entry name" value="ZINC METALLOPROTEASE FAMILY M13 NEPRILYSIN-RELATED"/>
    <property type="match status" value="1"/>
</dbReference>
<dbReference type="InterPro" id="IPR018497">
    <property type="entry name" value="Peptidase_M13_C"/>
</dbReference>
<gene>
    <name evidence="13" type="primary">Nepl19</name>
</gene>
<comment type="cofactor">
    <cofactor evidence="1">
        <name>Zn(2+)</name>
        <dbReference type="ChEBI" id="CHEBI:29105"/>
    </cofactor>
</comment>
<dbReference type="Gene3D" id="3.40.390.10">
    <property type="entry name" value="Collagenase (Catalytic Domain)"/>
    <property type="match status" value="1"/>
</dbReference>
<accession>A0AB39Z144</accession>
<dbReference type="GeneID" id="108007303"/>
<dbReference type="GO" id="GO:0016485">
    <property type="term" value="P:protein processing"/>
    <property type="evidence" value="ECO:0007669"/>
    <property type="project" value="TreeGrafter"/>
</dbReference>
<keyword evidence="7" id="KW-0862">Zinc</keyword>
<comment type="similarity">
    <text evidence="3">Belongs to the peptidase M13 family.</text>
</comment>
<evidence type="ECO:0000256" key="5">
    <source>
        <dbReference type="ARBA" id="ARBA00022723"/>
    </source>
</evidence>
<dbReference type="SUPFAM" id="SSF55486">
    <property type="entry name" value="Metalloproteases ('zincins'), catalytic domain"/>
    <property type="match status" value="1"/>
</dbReference>
<sequence>MENLGIASTLLLLLLLQLVGSGRGHLLPGQPAIDLRIQAQEQLISQNNDSLYVQRLMRLSKSAEMRSYMQMGVEACDNFYDYSCGNWPQINPAIKAYPRETNLEQLLVKAYRHKQQRLMEQPADEETDEGAVLRLKELYTSCLLYRQAPDDVYRQGLQEIVAEFGRMPALSLPGQDWPAEEFDWQDTVARIKRKYGFDILLLFQLSGNRIYVGQPKQILPEPNRQDVADGTAYHLERHLGVEPELAKTTAKEITDLEQMIARIMVNRRVGVMSQIHTPNPNDTSYDDIVNITQYVETVLDRELETNETLYEHVPKYLSDLVDVINSTNPDVLANYIFNELLNHFYYERTGSPVEQCVNRVRDLFPELLDNMVFQQYGSADTLSDIEALWQQIQLSFRGVLENSTADWLVLETREQLLEQLNTTSLVINGYADVNFTQRYGDLQLKPRDYLHNLRIIFNHQRFSVKLKTQTSASYDPFGKRVLLPVALLQPNFLWSRYYPRAVRYGSLGTLLAHELAHSLEDASKWDDKSIAEYAKRKACFREQYGRLRLNGHYLPQSDLQAENIADNLAIQVAYHAYRRFLGELSPSFLGSESLPHLNLSSRRLFFLSFSQLYCNDANDVFRDKQSLLQLRTPNALRVLGALSNFRAFKRDFNCGSGSRMTTPQKCQLFAVNLD</sequence>
<dbReference type="GO" id="GO:0046872">
    <property type="term" value="F:metal ion binding"/>
    <property type="evidence" value="ECO:0007669"/>
    <property type="project" value="UniProtKB-KW"/>
</dbReference>
<dbReference type="GO" id="GO:0004222">
    <property type="term" value="F:metalloendopeptidase activity"/>
    <property type="evidence" value="ECO:0007669"/>
    <property type="project" value="InterPro"/>
</dbReference>
<dbReference type="PRINTS" id="PR00786">
    <property type="entry name" value="NEPRILYSIN"/>
</dbReference>
<dbReference type="CDD" id="cd08662">
    <property type="entry name" value="M13"/>
    <property type="match status" value="1"/>
</dbReference>
<dbReference type="InterPro" id="IPR042089">
    <property type="entry name" value="Peptidase_M13_dom_2"/>
</dbReference>
<feature type="domain" description="Peptidase M13 N-terminal" evidence="11">
    <location>
        <begin position="76"/>
        <end position="427"/>
    </location>
</feature>
<evidence type="ECO:0000256" key="4">
    <source>
        <dbReference type="ARBA" id="ARBA00022670"/>
    </source>
</evidence>
<name>A0AB39Z144_DROSZ</name>
<evidence type="ECO:0000256" key="2">
    <source>
        <dbReference type="ARBA" id="ARBA00004401"/>
    </source>
</evidence>
<dbReference type="RefSeq" id="XP_016926434.4">
    <property type="nucleotide sequence ID" value="XM_017070945.4"/>
</dbReference>
<evidence type="ECO:0000313" key="13">
    <source>
        <dbReference type="RefSeq" id="XP_016926434.4"/>
    </source>
</evidence>
<feature type="chain" id="PRO_5047276011" evidence="9">
    <location>
        <begin position="25"/>
        <end position="674"/>
    </location>
</feature>
<evidence type="ECO:0000256" key="7">
    <source>
        <dbReference type="ARBA" id="ARBA00022833"/>
    </source>
</evidence>
<evidence type="ECO:0000313" key="12">
    <source>
        <dbReference type="Proteomes" id="UP001652628"/>
    </source>
</evidence>
<dbReference type="Pfam" id="PF05649">
    <property type="entry name" value="Peptidase_M13_N"/>
    <property type="match status" value="1"/>
</dbReference>
<evidence type="ECO:0000256" key="6">
    <source>
        <dbReference type="ARBA" id="ARBA00022801"/>
    </source>
</evidence>
<proteinExistence type="inferred from homology"/>
<evidence type="ECO:0000256" key="1">
    <source>
        <dbReference type="ARBA" id="ARBA00001947"/>
    </source>
</evidence>
<keyword evidence="6" id="KW-0378">Hydrolase</keyword>
<comment type="subcellular location">
    <subcellularLocation>
        <location evidence="2">Cell membrane</location>
        <topology evidence="2">Single-pass type II membrane protein</topology>
    </subcellularLocation>
</comment>
<feature type="domain" description="Peptidase M13 C-terminal" evidence="10">
    <location>
        <begin position="472"/>
        <end position="668"/>
    </location>
</feature>
<dbReference type="InterPro" id="IPR024079">
    <property type="entry name" value="MetalloPept_cat_dom_sf"/>
</dbReference>
<dbReference type="AlphaFoldDB" id="A0AB39Z144"/>
<evidence type="ECO:0000259" key="10">
    <source>
        <dbReference type="Pfam" id="PF01431"/>
    </source>
</evidence>
<dbReference type="PROSITE" id="PS51885">
    <property type="entry name" value="NEPRILYSIN"/>
    <property type="match status" value="1"/>
</dbReference>
<organism evidence="12 13">
    <name type="scientific">Drosophila suzukii</name>
    <name type="common">Spotted-wing drosophila fruit fly</name>
    <dbReference type="NCBI Taxonomy" id="28584"/>
    <lineage>
        <taxon>Eukaryota</taxon>
        <taxon>Metazoa</taxon>
        <taxon>Ecdysozoa</taxon>
        <taxon>Arthropoda</taxon>
        <taxon>Hexapoda</taxon>
        <taxon>Insecta</taxon>
        <taxon>Pterygota</taxon>
        <taxon>Neoptera</taxon>
        <taxon>Endopterygota</taxon>
        <taxon>Diptera</taxon>
        <taxon>Brachycera</taxon>
        <taxon>Muscomorpha</taxon>
        <taxon>Ephydroidea</taxon>
        <taxon>Drosophilidae</taxon>
        <taxon>Drosophila</taxon>
        <taxon>Sophophora</taxon>
    </lineage>
</organism>
<protein>
    <submittedName>
        <fullName evidence="13">Neprilysin-4</fullName>
    </submittedName>
</protein>
<keyword evidence="8" id="KW-0482">Metalloprotease</keyword>
<dbReference type="Gene3D" id="1.10.1380.10">
    <property type="entry name" value="Neutral endopeptidase , domain2"/>
    <property type="match status" value="1"/>
</dbReference>
<evidence type="ECO:0000256" key="8">
    <source>
        <dbReference type="ARBA" id="ARBA00023049"/>
    </source>
</evidence>
<keyword evidence="9" id="KW-0732">Signal</keyword>
<keyword evidence="4" id="KW-0645">Protease</keyword>
<evidence type="ECO:0000256" key="3">
    <source>
        <dbReference type="ARBA" id="ARBA00007357"/>
    </source>
</evidence>
<evidence type="ECO:0000259" key="11">
    <source>
        <dbReference type="Pfam" id="PF05649"/>
    </source>
</evidence>
<dbReference type="Pfam" id="PF01431">
    <property type="entry name" value="Peptidase_M13"/>
    <property type="match status" value="1"/>
</dbReference>
<feature type="signal peptide" evidence="9">
    <location>
        <begin position="1"/>
        <end position="24"/>
    </location>
</feature>
<evidence type="ECO:0000256" key="9">
    <source>
        <dbReference type="SAM" id="SignalP"/>
    </source>
</evidence>
<dbReference type="PANTHER" id="PTHR11733:SF238">
    <property type="entry name" value="FI07649P-RELATED"/>
    <property type="match status" value="1"/>
</dbReference>
<dbReference type="InterPro" id="IPR000718">
    <property type="entry name" value="Peptidase_M13"/>
</dbReference>
<keyword evidence="12" id="KW-1185">Reference proteome</keyword>
<dbReference type="Proteomes" id="UP001652628">
    <property type="component" value="Chromosome 3"/>
</dbReference>
<dbReference type="InterPro" id="IPR008753">
    <property type="entry name" value="Peptidase_M13_N"/>
</dbReference>